<reference evidence="3" key="1">
    <citation type="submission" date="2021-04" db="EMBL/GenBank/DDBJ databases">
        <authorList>
            <consortium name="Molecular Ecology Group"/>
        </authorList>
    </citation>
    <scope>NUCLEOTIDE SEQUENCE</scope>
</reference>
<proteinExistence type="predicted"/>
<gene>
    <name evidence="3" type="ORF">CUNI_LOCUS17196</name>
</gene>
<dbReference type="InterPro" id="IPR002035">
    <property type="entry name" value="VWF_A"/>
</dbReference>
<feature type="transmembrane region" description="Helical" evidence="1">
    <location>
        <begin position="65"/>
        <end position="86"/>
    </location>
</feature>
<dbReference type="Pfam" id="PF00092">
    <property type="entry name" value="VWA"/>
    <property type="match status" value="1"/>
</dbReference>
<name>A0A8S3ZUG6_9EUPU</name>
<dbReference type="EMBL" id="CAJHNH020004779">
    <property type="protein sequence ID" value="CAG5131638.1"/>
    <property type="molecule type" value="Genomic_DNA"/>
</dbReference>
<dbReference type="InterPro" id="IPR036465">
    <property type="entry name" value="vWFA_dom_sf"/>
</dbReference>
<feature type="transmembrane region" description="Helical" evidence="1">
    <location>
        <begin position="35"/>
        <end position="58"/>
    </location>
</feature>
<keyword evidence="1" id="KW-1133">Transmembrane helix</keyword>
<dbReference type="AlphaFoldDB" id="A0A8S3ZUG6"/>
<dbReference type="PANTHER" id="PTHR24020:SF87">
    <property type="entry name" value="COLLAGEN ALPHA-1(VI) CHAIN-LIKE"/>
    <property type="match status" value="1"/>
</dbReference>
<protein>
    <recommendedName>
        <fullName evidence="2">VWFA domain-containing protein</fullName>
    </recommendedName>
</protein>
<dbReference type="SUPFAM" id="SSF53300">
    <property type="entry name" value="vWA-like"/>
    <property type="match status" value="1"/>
</dbReference>
<evidence type="ECO:0000313" key="3">
    <source>
        <dbReference type="EMBL" id="CAG5131638.1"/>
    </source>
</evidence>
<dbReference type="InterPro" id="IPR050525">
    <property type="entry name" value="ECM_Assembly_Org"/>
</dbReference>
<organism evidence="3 4">
    <name type="scientific">Candidula unifasciata</name>
    <dbReference type="NCBI Taxonomy" id="100452"/>
    <lineage>
        <taxon>Eukaryota</taxon>
        <taxon>Metazoa</taxon>
        <taxon>Spiralia</taxon>
        <taxon>Lophotrochozoa</taxon>
        <taxon>Mollusca</taxon>
        <taxon>Gastropoda</taxon>
        <taxon>Heterobranchia</taxon>
        <taxon>Euthyneura</taxon>
        <taxon>Panpulmonata</taxon>
        <taxon>Eupulmonata</taxon>
        <taxon>Stylommatophora</taxon>
        <taxon>Helicina</taxon>
        <taxon>Helicoidea</taxon>
        <taxon>Geomitridae</taxon>
        <taxon>Candidula</taxon>
    </lineage>
</organism>
<dbReference type="Gene3D" id="3.40.50.410">
    <property type="entry name" value="von Willebrand factor, type A domain"/>
    <property type="match status" value="1"/>
</dbReference>
<dbReference type="PANTHER" id="PTHR24020">
    <property type="entry name" value="COLLAGEN ALPHA"/>
    <property type="match status" value="1"/>
</dbReference>
<keyword evidence="1" id="KW-0472">Membrane</keyword>
<feature type="non-terminal residue" evidence="3">
    <location>
        <position position="1"/>
    </location>
</feature>
<dbReference type="PROSITE" id="PS50234">
    <property type="entry name" value="VWFA"/>
    <property type="match status" value="1"/>
</dbReference>
<keyword evidence="1" id="KW-0812">Transmembrane</keyword>
<accession>A0A8S3ZUG6</accession>
<sequence>MLLFCVLTYLLFCVLTCLLFCLLTCLLFCVLTCLLFCVLTCLLFCVLTCLLFCVLTCLLFCVLTCLLFCVLTCLLFCVLTCLLTFAGPECWKYVAADIYTLADASNSIFPVGWGRELAFIANLAKAFILGPKDVQVAFGIFSTKFEHIIDLNRYTDSDQFAADVLGTTQLRELTFTYDALIAINREGYLTNSSRGARPNKPKVLIVITDGQSDNITKTLQAAEDLRKQNITIFAIGVGITNLVELQGIASGPESVFSVKNFAALDSIRDQITTTVCEDLTKKEEQMDDGRYNNKRKNKW</sequence>
<feature type="domain" description="VWFA" evidence="2">
    <location>
        <begin position="97"/>
        <end position="271"/>
    </location>
</feature>
<dbReference type="Proteomes" id="UP000678393">
    <property type="component" value="Unassembled WGS sequence"/>
</dbReference>
<comment type="caution">
    <text evidence="3">The sequence shown here is derived from an EMBL/GenBank/DDBJ whole genome shotgun (WGS) entry which is preliminary data.</text>
</comment>
<dbReference type="OrthoDB" id="6132182at2759"/>
<evidence type="ECO:0000313" key="4">
    <source>
        <dbReference type="Proteomes" id="UP000678393"/>
    </source>
</evidence>
<evidence type="ECO:0000256" key="1">
    <source>
        <dbReference type="SAM" id="Phobius"/>
    </source>
</evidence>
<dbReference type="SMART" id="SM00327">
    <property type="entry name" value="VWA"/>
    <property type="match status" value="1"/>
</dbReference>
<keyword evidence="4" id="KW-1185">Reference proteome</keyword>
<evidence type="ECO:0000259" key="2">
    <source>
        <dbReference type="PROSITE" id="PS50234"/>
    </source>
</evidence>